<feature type="transmembrane region" description="Helical" evidence="1">
    <location>
        <begin position="55"/>
        <end position="78"/>
    </location>
</feature>
<reference evidence="3" key="2">
    <citation type="submission" date="2015-01" db="EMBL/GenBank/DDBJ databases">
        <title>Evolutionary Origins and Diversification of the Mycorrhizal Mutualists.</title>
        <authorList>
            <consortium name="DOE Joint Genome Institute"/>
            <consortium name="Mycorrhizal Genomics Consortium"/>
            <person name="Kohler A."/>
            <person name="Kuo A."/>
            <person name="Nagy L.G."/>
            <person name="Floudas D."/>
            <person name="Copeland A."/>
            <person name="Barry K.W."/>
            <person name="Cichocki N."/>
            <person name="Veneault-Fourrey C."/>
            <person name="LaButti K."/>
            <person name="Lindquist E.A."/>
            <person name="Lipzen A."/>
            <person name="Lundell T."/>
            <person name="Morin E."/>
            <person name="Murat C."/>
            <person name="Riley R."/>
            <person name="Ohm R."/>
            <person name="Sun H."/>
            <person name="Tunlid A."/>
            <person name="Henrissat B."/>
            <person name="Grigoriev I.V."/>
            <person name="Hibbett D.S."/>
            <person name="Martin F."/>
        </authorList>
    </citation>
    <scope>NUCLEOTIDE SEQUENCE [LARGE SCALE GENOMIC DNA]</scope>
    <source>
        <strain evidence="3">MAFF 305830</strain>
    </source>
</reference>
<dbReference type="PANTHER" id="PTHR33979:SF2">
    <property type="entry name" value="PEPTIDASE M50B-LIKE-DOMAIN-CONTAINING PROTEIN"/>
    <property type="match status" value="1"/>
</dbReference>
<protein>
    <recommendedName>
        <fullName evidence="4">Peptidase M50B-like-domain-containing protein</fullName>
    </recommendedName>
</protein>
<feature type="transmembrane region" description="Helical" evidence="1">
    <location>
        <begin position="23"/>
        <end position="43"/>
    </location>
</feature>
<evidence type="ECO:0000256" key="1">
    <source>
        <dbReference type="SAM" id="Phobius"/>
    </source>
</evidence>
<dbReference type="PANTHER" id="PTHR33979">
    <property type="entry name" value="OS02G0221600 PROTEIN"/>
    <property type="match status" value="1"/>
</dbReference>
<organism evidence="2 3">
    <name type="scientific">Serendipita vermifera MAFF 305830</name>
    <dbReference type="NCBI Taxonomy" id="933852"/>
    <lineage>
        <taxon>Eukaryota</taxon>
        <taxon>Fungi</taxon>
        <taxon>Dikarya</taxon>
        <taxon>Basidiomycota</taxon>
        <taxon>Agaricomycotina</taxon>
        <taxon>Agaricomycetes</taxon>
        <taxon>Sebacinales</taxon>
        <taxon>Serendipitaceae</taxon>
        <taxon>Serendipita</taxon>
    </lineage>
</organism>
<evidence type="ECO:0000313" key="2">
    <source>
        <dbReference type="EMBL" id="KIM32740.1"/>
    </source>
</evidence>
<sequence length="257" mass="28566">MARTVAPLDTPEPDAPKDRRLEVIYSSVVLLVVAFALWTFPVVRVVINPLKLFVIGWHEFCHIAAAILTGGTILSISIDPNLGGACEIEGGWAPLILSSGYIGSIGFGGALMLGGWDILVAKILSFVIGFGLIMPLSLVRDKITIMLTIIYEILLIAFWFIDHGNALRWYSLFLGILCILYPFWDLLDERFKKKQNTSDISQFSVMFPSIPRGVWTFGWCLLTTGALLGFSAIGYERFALNSLQMYEEANTFLPTKH</sequence>
<keyword evidence="1" id="KW-1133">Transmembrane helix</keyword>
<dbReference type="AlphaFoldDB" id="A0A0C3B7E0"/>
<name>A0A0C3B7E0_SERVB</name>
<dbReference type="HOGENOM" id="CLU_066780_0_0_1"/>
<dbReference type="Pfam" id="PF13398">
    <property type="entry name" value="Peptidase_M50B"/>
    <property type="match status" value="1"/>
</dbReference>
<feature type="transmembrane region" description="Helical" evidence="1">
    <location>
        <begin position="143"/>
        <end position="161"/>
    </location>
</feature>
<evidence type="ECO:0000313" key="3">
    <source>
        <dbReference type="Proteomes" id="UP000054097"/>
    </source>
</evidence>
<feature type="transmembrane region" description="Helical" evidence="1">
    <location>
        <begin position="167"/>
        <end position="184"/>
    </location>
</feature>
<proteinExistence type="predicted"/>
<dbReference type="EMBL" id="KN824279">
    <property type="protein sequence ID" value="KIM32740.1"/>
    <property type="molecule type" value="Genomic_DNA"/>
</dbReference>
<keyword evidence="1" id="KW-0812">Transmembrane</keyword>
<keyword evidence="3" id="KW-1185">Reference proteome</keyword>
<keyword evidence="1" id="KW-0472">Membrane</keyword>
<reference evidence="2 3" key="1">
    <citation type="submission" date="2014-04" db="EMBL/GenBank/DDBJ databases">
        <authorList>
            <consortium name="DOE Joint Genome Institute"/>
            <person name="Kuo A."/>
            <person name="Zuccaro A."/>
            <person name="Kohler A."/>
            <person name="Nagy L.G."/>
            <person name="Floudas D."/>
            <person name="Copeland A."/>
            <person name="Barry K.W."/>
            <person name="Cichocki N."/>
            <person name="Veneault-Fourrey C."/>
            <person name="LaButti K."/>
            <person name="Lindquist E.A."/>
            <person name="Lipzen A."/>
            <person name="Lundell T."/>
            <person name="Morin E."/>
            <person name="Murat C."/>
            <person name="Sun H."/>
            <person name="Tunlid A."/>
            <person name="Henrissat B."/>
            <person name="Grigoriev I.V."/>
            <person name="Hibbett D.S."/>
            <person name="Martin F."/>
            <person name="Nordberg H.P."/>
            <person name="Cantor M.N."/>
            <person name="Hua S.X."/>
        </authorList>
    </citation>
    <scope>NUCLEOTIDE SEQUENCE [LARGE SCALE GENOMIC DNA]</scope>
    <source>
        <strain evidence="2 3">MAFF 305830</strain>
    </source>
</reference>
<feature type="transmembrane region" description="Helical" evidence="1">
    <location>
        <begin position="214"/>
        <end position="235"/>
    </location>
</feature>
<dbReference type="OrthoDB" id="40823at2759"/>
<feature type="transmembrane region" description="Helical" evidence="1">
    <location>
        <begin position="118"/>
        <end position="136"/>
    </location>
</feature>
<gene>
    <name evidence="2" type="ORF">M408DRAFT_326485</name>
</gene>
<dbReference type="InterPro" id="IPR049500">
    <property type="entry name" value="Peptidase_M50B-like"/>
</dbReference>
<dbReference type="Proteomes" id="UP000054097">
    <property type="component" value="Unassembled WGS sequence"/>
</dbReference>
<feature type="transmembrane region" description="Helical" evidence="1">
    <location>
        <begin position="90"/>
        <end position="112"/>
    </location>
</feature>
<accession>A0A0C3B7E0</accession>
<evidence type="ECO:0008006" key="4">
    <source>
        <dbReference type="Google" id="ProtNLM"/>
    </source>
</evidence>